<feature type="chain" id="PRO_5007542028" evidence="1">
    <location>
        <begin position="24"/>
        <end position="132"/>
    </location>
</feature>
<sequence length="132" mass="13953">MKYSLLILALVALLVQLCPWAEAECPNIEVVSSDCPFTTSPTFTTCTPSECADQGQECCPKPCGGSWCVDGVDDHFLQSTPVCPEPVLPEGGCEDTTASLTCSIIRCPGVPCCTDACGKPYCLNPPSWTVSV</sequence>
<dbReference type="AlphaFoldDB" id="A0A147BDG9"/>
<evidence type="ECO:0000313" key="2">
    <source>
        <dbReference type="EMBL" id="JAR88823.1"/>
    </source>
</evidence>
<organism evidence="2">
    <name type="scientific">Ixodes ricinus</name>
    <name type="common">Common tick</name>
    <name type="synonym">Acarus ricinus</name>
    <dbReference type="NCBI Taxonomy" id="34613"/>
    <lineage>
        <taxon>Eukaryota</taxon>
        <taxon>Metazoa</taxon>
        <taxon>Ecdysozoa</taxon>
        <taxon>Arthropoda</taxon>
        <taxon>Chelicerata</taxon>
        <taxon>Arachnida</taxon>
        <taxon>Acari</taxon>
        <taxon>Parasitiformes</taxon>
        <taxon>Ixodida</taxon>
        <taxon>Ixodoidea</taxon>
        <taxon>Ixodidae</taxon>
        <taxon>Ixodinae</taxon>
        <taxon>Ixodes</taxon>
    </lineage>
</organism>
<keyword evidence="1" id="KW-0732">Signal</keyword>
<reference evidence="2" key="1">
    <citation type="journal article" date="2018" name="PLoS Negl. Trop. Dis.">
        <title>Sialome diversity of ticks revealed by RNAseq of single tick salivary glands.</title>
        <authorList>
            <person name="Perner J."/>
            <person name="Kropackova S."/>
            <person name="Kopacek P."/>
            <person name="Ribeiro J.M."/>
        </authorList>
    </citation>
    <scope>NUCLEOTIDE SEQUENCE</scope>
    <source>
        <strain evidence="2">Siblings of single egg batch collected in Ceske Budejovice</strain>
        <tissue evidence="2">Salivary glands</tissue>
    </source>
</reference>
<proteinExistence type="predicted"/>
<name>A0A147BDG9_IXORI</name>
<dbReference type="EMBL" id="GEGO01006581">
    <property type="protein sequence ID" value="JAR88823.1"/>
    <property type="molecule type" value="Transcribed_RNA"/>
</dbReference>
<feature type="signal peptide" evidence="1">
    <location>
        <begin position="1"/>
        <end position="23"/>
    </location>
</feature>
<evidence type="ECO:0000256" key="1">
    <source>
        <dbReference type="SAM" id="SignalP"/>
    </source>
</evidence>
<accession>A0A147BDG9</accession>
<protein>
    <submittedName>
        <fullName evidence="2">Putative conserved secreted protein</fullName>
    </submittedName>
</protein>